<dbReference type="Proteomes" id="UP001143347">
    <property type="component" value="Unassembled WGS sequence"/>
</dbReference>
<dbReference type="CDD" id="cd00413">
    <property type="entry name" value="Glyco_hydrolase_16"/>
    <property type="match status" value="1"/>
</dbReference>
<dbReference type="Gene3D" id="2.60.120.200">
    <property type="match status" value="1"/>
</dbReference>
<sequence>MPNLTSRLRIRVAVGGAVALLFASMCAAVGAGSAHAFPFTGSLGGSGTCTTTAAQTQGWGSPDHSDDFTSAASLDNWHRYEGAGHAGNGRRTPDAVTVSDGALVISADLAGNSGGVTPRWGGRLHGRWEICARSTVASTAWTPNALLWPDAEDWPAGGEVNFMEIPYPLRDSVDYNLHWGNSDNLERHTRSVDATAWHNWAVEWTPTHIAVFLDGVEWARSSDVNRLPPRAMHLALQLDNYGGVTFPTGSLYVDRVAEYPL</sequence>
<dbReference type="EMBL" id="JAPKFM010000003">
    <property type="protein sequence ID" value="MCX2963272.1"/>
    <property type="molecule type" value="Genomic_DNA"/>
</dbReference>
<dbReference type="GO" id="GO:0005975">
    <property type="term" value="P:carbohydrate metabolic process"/>
    <property type="evidence" value="ECO:0007669"/>
    <property type="project" value="InterPro"/>
</dbReference>
<dbReference type="InterPro" id="IPR050546">
    <property type="entry name" value="Glycosyl_Hydrlase_16"/>
</dbReference>
<dbReference type="SUPFAM" id="SSF49899">
    <property type="entry name" value="Concanavalin A-like lectins/glucanases"/>
    <property type="match status" value="1"/>
</dbReference>
<keyword evidence="1" id="KW-0732">Signal</keyword>
<proteinExistence type="predicted"/>
<name>A0A9X3D1V5_9ACTN</name>
<dbReference type="PANTHER" id="PTHR10963:SF60">
    <property type="entry name" value="GRAM-NEGATIVE BACTERIA-BINDING PROTEIN 1-RELATED"/>
    <property type="match status" value="1"/>
</dbReference>
<evidence type="ECO:0000313" key="4">
    <source>
        <dbReference type="Proteomes" id="UP001143347"/>
    </source>
</evidence>
<dbReference type="GO" id="GO:0004553">
    <property type="term" value="F:hydrolase activity, hydrolyzing O-glycosyl compounds"/>
    <property type="evidence" value="ECO:0007669"/>
    <property type="project" value="InterPro"/>
</dbReference>
<dbReference type="AlphaFoldDB" id="A0A9X3D1V5"/>
<keyword evidence="4" id="KW-1185">Reference proteome</keyword>
<protein>
    <submittedName>
        <fullName evidence="3">Glycoside hydrolase family 16 protein</fullName>
    </submittedName>
</protein>
<reference evidence="3" key="1">
    <citation type="submission" date="2022-10" db="EMBL/GenBank/DDBJ databases">
        <title>WGS of marine actinomycetes from Thailand.</title>
        <authorList>
            <person name="Thawai C."/>
        </authorList>
    </citation>
    <scope>NUCLEOTIDE SEQUENCE</scope>
    <source>
        <strain evidence="3">SW21</strain>
    </source>
</reference>
<dbReference type="RefSeq" id="WP_266060332.1">
    <property type="nucleotide sequence ID" value="NZ_JAPKFM010000003.1"/>
</dbReference>
<evidence type="ECO:0000313" key="3">
    <source>
        <dbReference type="EMBL" id="MCX2963272.1"/>
    </source>
</evidence>
<keyword evidence="3" id="KW-0378">Hydrolase</keyword>
<feature type="signal peptide" evidence="1">
    <location>
        <begin position="1"/>
        <end position="36"/>
    </location>
</feature>
<accession>A0A9X3D1V5</accession>
<feature type="chain" id="PRO_5040831274" evidence="1">
    <location>
        <begin position="37"/>
        <end position="261"/>
    </location>
</feature>
<dbReference type="InterPro" id="IPR013320">
    <property type="entry name" value="ConA-like_dom_sf"/>
</dbReference>
<dbReference type="InterPro" id="IPR000757">
    <property type="entry name" value="Beta-glucanase-like"/>
</dbReference>
<evidence type="ECO:0000256" key="1">
    <source>
        <dbReference type="SAM" id="SignalP"/>
    </source>
</evidence>
<gene>
    <name evidence="3" type="ORF">OSB52_04110</name>
</gene>
<organism evidence="3 4">
    <name type="scientific">Gordonia aquimaris</name>
    <dbReference type="NCBI Taxonomy" id="2984863"/>
    <lineage>
        <taxon>Bacteria</taxon>
        <taxon>Bacillati</taxon>
        <taxon>Actinomycetota</taxon>
        <taxon>Actinomycetes</taxon>
        <taxon>Mycobacteriales</taxon>
        <taxon>Gordoniaceae</taxon>
        <taxon>Gordonia</taxon>
    </lineage>
</organism>
<feature type="domain" description="GH16" evidence="2">
    <location>
        <begin position="55"/>
        <end position="261"/>
    </location>
</feature>
<dbReference type="Pfam" id="PF00722">
    <property type="entry name" value="Glyco_hydro_16"/>
    <property type="match status" value="1"/>
</dbReference>
<dbReference type="PANTHER" id="PTHR10963">
    <property type="entry name" value="GLYCOSYL HYDROLASE-RELATED"/>
    <property type="match status" value="1"/>
</dbReference>
<comment type="caution">
    <text evidence="3">The sequence shown here is derived from an EMBL/GenBank/DDBJ whole genome shotgun (WGS) entry which is preliminary data.</text>
</comment>
<evidence type="ECO:0000259" key="2">
    <source>
        <dbReference type="PROSITE" id="PS51762"/>
    </source>
</evidence>
<dbReference type="PROSITE" id="PS51762">
    <property type="entry name" value="GH16_2"/>
    <property type="match status" value="1"/>
</dbReference>